<organism evidence="6">
    <name type="scientific">uncultured Gemmatimonadota bacterium</name>
    <dbReference type="NCBI Taxonomy" id="203437"/>
    <lineage>
        <taxon>Bacteria</taxon>
        <taxon>Pseudomonadati</taxon>
        <taxon>Gemmatimonadota</taxon>
        <taxon>environmental samples</taxon>
    </lineage>
</organism>
<dbReference type="InterPro" id="IPR017871">
    <property type="entry name" value="ABC_transporter-like_CS"/>
</dbReference>
<dbReference type="InterPro" id="IPR015854">
    <property type="entry name" value="ABC_transpr_LolD-like"/>
</dbReference>
<dbReference type="InterPro" id="IPR027417">
    <property type="entry name" value="P-loop_NTPase"/>
</dbReference>
<protein>
    <submittedName>
        <fullName evidence="6">Lipoprotein-releasing system ATP-binding protein LolD</fullName>
    </submittedName>
</protein>
<evidence type="ECO:0000313" key="6">
    <source>
        <dbReference type="EMBL" id="CAA9341555.1"/>
    </source>
</evidence>
<evidence type="ECO:0000256" key="1">
    <source>
        <dbReference type="ARBA" id="ARBA00022448"/>
    </source>
</evidence>
<dbReference type="GO" id="GO:0016887">
    <property type="term" value="F:ATP hydrolysis activity"/>
    <property type="evidence" value="ECO:0007669"/>
    <property type="project" value="InterPro"/>
</dbReference>
<evidence type="ECO:0000256" key="2">
    <source>
        <dbReference type="ARBA" id="ARBA00022741"/>
    </source>
</evidence>
<evidence type="ECO:0000256" key="4">
    <source>
        <dbReference type="ARBA" id="ARBA00038388"/>
    </source>
</evidence>
<evidence type="ECO:0000256" key="3">
    <source>
        <dbReference type="ARBA" id="ARBA00022840"/>
    </source>
</evidence>
<dbReference type="PROSITE" id="PS50893">
    <property type="entry name" value="ABC_TRANSPORTER_2"/>
    <property type="match status" value="1"/>
</dbReference>
<comment type="similarity">
    <text evidence="4">Belongs to the ABC transporter superfamily. Macrolide exporter (TC 3.A.1.122) family.</text>
</comment>
<keyword evidence="6" id="KW-0449">Lipoprotein</keyword>
<dbReference type="Gene3D" id="3.40.50.300">
    <property type="entry name" value="P-loop containing nucleotide triphosphate hydrolases"/>
    <property type="match status" value="1"/>
</dbReference>
<dbReference type="GO" id="GO:0098796">
    <property type="term" value="C:membrane protein complex"/>
    <property type="evidence" value="ECO:0007669"/>
    <property type="project" value="UniProtKB-ARBA"/>
</dbReference>
<dbReference type="CDD" id="cd03255">
    <property type="entry name" value="ABC_MJ0796_LolCDE_FtsE"/>
    <property type="match status" value="1"/>
</dbReference>
<accession>A0A6J4LSW3</accession>
<dbReference type="InterPro" id="IPR017911">
    <property type="entry name" value="MacB-like_ATP-bd"/>
</dbReference>
<name>A0A6J4LSW3_9BACT</name>
<dbReference type="GO" id="GO:0005524">
    <property type="term" value="F:ATP binding"/>
    <property type="evidence" value="ECO:0007669"/>
    <property type="project" value="UniProtKB-KW"/>
</dbReference>
<feature type="domain" description="ABC transporter" evidence="5">
    <location>
        <begin position="22"/>
        <end position="253"/>
    </location>
</feature>
<dbReference type="PANTHER" id="PTHR24220">
    <property type="entry name" value="IMPORT ATP-BINDING PROTEIN"/>
    <property type="match status" value="1"/>
</dbReference>
<dbReference type="AlphaFoldDB" id="A0A6J4LSW3"/>
<reference evidence="6" key="1">
    <citation type="submission" date="2020-02" db="EMBL/GenBank/DDBJ databases">
        <authorList>
            <person name="Meier V. D."/>
        </authorList>
    </citation>
    <scope>NUCLEOTIDE SEQUENCE</scope>
    <source>
        <strain evidence="6">AVDCRST_MAG68</strain>
    </source>
</reference>
<dbReference type="FunFam" id="3.40.50.300:FF:000032">
    <property type="entry name" value="Export ABC transporter ATP-binding protein"/>
    <property type="match status" value="1"/>
</dbReference>
<proteinExistence type="inferred from homology"/>
<evidence type="ECO:0000259" key="5">
    <source>
        <dbReference type="PROSITE" id="PS50893"/>
    </source>
</evidence>
<keyword evidence="2" id="KW-0547">Nucleotide-binding</keyword>
<dbReference type="Pfam" id="PF00005">
    <property type="entry name" value="ABC_tran"/>
    <property type="match status" value="1"/>
</dbReference>
<sequence length="254" mass="26885">MSSPAESWEGLPPAVQAAEPALSARGVHKHYVGGDGGRICVLDGVDLDVNRGESVSVIGQSGTGKSTLLHVLGALDRPEAGEVRVGGQAVGRLPEDALALLRNRSVGFVFQFHHLLREFTALENVMMPQQIAGATPRQARDRARELLEAVGLGPRLEHTPARLSGGEQQRVAVARALANRPLVLLADEPSGNLDPETSERLHDLLFRVSDEEGAAMVLVTHDLGLAARAGRVLRLHGGHLVSARPDAAGPEPAE</sequence>
<dbReference type="GO" id="GO:0005886">
    <property type="term" value="C:plasma membrane"/>
    <property type="evidence" value="ECO:0007669"/>
    <property type="project" value="TreeGrafter"/>
</dbReference>
<dbReference type="PROSITE" id="PS00211">
    <property type="entry name" value="ABC_TRANSPORTER_1"/>
    <property type="match status" value="1"/>
</dbReference>
<dbReference type="InterPro" id="IPR003439">
    <property type="entry name" value="ABC_transporter-like_ATP-bd"/>
</dbReference>
<keyword evidence="1" id="KW-0813">Transport</keyword>
<dbReference type="EMBL" id="CADCTW010000144">
    <property type="protein sequence ID" value="CAA9341555.1"/>
    <property type="molecule type" value="Genomic_DNA"/>
</dbReference>
<dbReference type="SUPFAM" id="SSF52540">
    <property type="entry name" value="P-loop containing nucleoside triphosphate hydrolases"/>
    <property type="match status" value="1"/>
</dbReference>
<dbReference type="PANTHER" id="PTHR24220:SF689">
    <property type="entry name" value="LIPOPROTEIN-RELEASING SYSTEM ATP-BINDING PROTEIN LOLD"/>
    <property type="match status" value="1"/>
</dbReference>
<dbReference type="SMART" id="SM00382">
    <property type="entry name" value="AAA"/>
    <property type="match status" value="1"/>
</dbReference>
<dbReference type="GO" id="GO:0022857">
    <property type="term" value="F:transmembrane transporter activity"/>
    <property type="evidence" value="ECO:0007669"/>
    <property type="project" value="TreeGrafter"/>
</dbReference>
<keyword evidence="3 6" id="KW-0067">ATP-binding</keyword>
<dbReference type="InterPro" id="IPR003593">
    <property type="entry name" value="AAA+_ATPase"/>
</dbReference>
<gene>
    <name evidence="6" type="ORF">AVDCRST_MAG68-3105</name>
</gene>